<keyword evidence="3 5" id="KW-1133">Transmembrane helix</keyword>
<keyword evidence="2 5" id="KW-0812">Transmembrane</keyword>
<accession>A0A0A0LQN3</accession>
<reference evidence="7 8" key="4">
    <citation type="journal article" date="2011" name="BMC Genomics">
        <title>RNA-Seq improves annotation of protein-coding genes in the cucumber genome.</title>
        <authorList>
            <person name="Li Z."/>
            <person name="Zhang Z."/>
            <person name="Yan P."/>
            <person name="Huang S."/>
            <person name="Fei Z."/>
            <person name="Lin K."/>
        </authorList>
    </citation>
    <scope>NUCLEOTIDE SEQUENCE [LARGE SCALE GENOMIC DNA]</scope>
    <source>
        <strain evidence="8">cv. 9930</strain>
    </source>
</reference>
<dbReference type="SUPFAM" id="SSF90123">
    <property type="entry name" value="ABC transporter transmembrane region"/>
    <property type="match status" value="1"/>
</dbReference>
<dbReference type="Gramene" id="KGN63319">
    <property type="protein sequence ID" value="KGN63319"/>
    <property type="gene ID" value="Csa_2G428910"/>
</dbReference>
<feature type="transmembrane region" description="Helical" evidence="5">
    <location>
        <begin position="34"/>
        <end position="58"/>
    </location>
</feature>
<evidence type="ECO:0000256" key="4">
    <source>
        <dbReference type="ARBA" id="ARBA00023136"/>
    </source>
</evidence>
<dbReference type="InterPro" id="IPR011527">
    <property type="entry name" value="ABC1_TM_dom"/>
</dbReference>
<dbReference type="GO" id="GO:0005524">
    <property type="term" value="F:ATP binding"/>
    <property type="evidence" value="ECO:0007669"/>
    <property type="project" value="InterPro"/>
</dbReference>
<evidence type="ECO:0000256" key="5">
    <source>
        <dbReference type="SAM" id="Phobius"/>
    </source>
</evidence>
<feature type="transmembrane region" description="Helical" evidence="5">
    <location>
        <begin position="85"/>
        <end position="107"/>
    </location>
</feature>
<reference evidence="7 8" key="2">
    <citation type="journal article" date="2009" name="PLoS ONE">
        <title>An integrated genetic and cytogenetic map of the cucumber genome.</title>
        <authorList>
            <person name="Ren Y."/>
            <person name="Zhang Z."/>
            <person name="Liu J."/>
            <person name="Staub J.E."/>
            <person name="Han Y."/>
            <person name="Cheng Z."/>
            <person name="Li X."/>
            <person name="Lu J."/>
            <person name="Miao H."/>
            <person name="Kang H."/>
            <person name="Xie B."/>
            <person name="Gu X."/>
            <person name="Wang X."/>
            <person name="Du Y."/>
            <person name="Jin W."/>
            <person name="Huang S."/>
        </authorList>
    </citation>
    <scope>NUCLEOTIDE SEQUENCE [LARGE SCALE GENOMIC DNA]</scope>
    <source>
        <strain evidence="8">cv. 9930</strain>
    </source>
</reference>
<evidence type="ECO:0000313" key="7">
    <source>
        <dbReference type="EMBL" id="KGN63319.1"/>
    </source>
</evidence>
<dbReference type="InterPro" id="IPR036640">
    <property type="entry name" value="ABC1_TM_sf"/>
</dbReference>
<gene>
    <name evidence="7" type="ORF">Csa_2G428910</name>
</gene>
<keyword evidence="4 5" id="KW-0472">Membrane</keyword>
<name>A0A0A0LQN3_CUCSA</name>
<dbReference type="PANTHER" id="PTHR24222">
    <property type="entry name" value="ABC TRANSPORTER B FAMILY"/>
    <property type="match status" value="1"/>
</dbReference>
<evidence type="ECO:0000259" key="6">
    <source>
        <dbReference type="PROSITE" id="PS50929"/>
    </source>
</evidence>
<dbReference type="Pfam" id="PF00664">
    <property type="entry name" value="ABC_membrane"/>
    <property type="match status" value="1"/>
</dbReference>
<evidence type="ECO:0000313" key="8">
    <source>
        <dbReference type="Proteomes" id="UP000029981"/>
    </source>
</evidence>
<dbReference type="InterPro" id="IPR039421">
    <property type="entry name" value="Type_1_exporter"/>
</dbReference>
<evidence type="ECO:0000256" key="3">
    <source>
        <dbReference type="ARBA" id="ARBA00022989"/>
    </source>
</evidence>
<organism evidence="7 8">
    <name type="scientific">Cucumis sativus</name>
    <name type="common">Cucumber</name>
    <dbReference type="NCBI Taxonomy" id="3659"/>
    <lineage>
        <taxon>Eukaryota</taxon>
        <taxon>Viridiplantae</taxon>
        <taxon>Streptophyta</taxon>
        <taxon>Embryophyta</taxon>
        <taxon>Tracheophyta</taxon>
        <taxon>Spermatophyta</taxon>
        <taxon>Magnoliopsida</taxon>
        <taxon>eudicotyledons</taxon>
        <taxon>Gunneridae</taxon>
        <taxon>Pentapetalae</taxon>
        <taxon>rosids</taxon>
        <taxon>fabids</taxon>
        <taxon>Cucurbitales</taxon>
        <taxon>Cucurbitaceae</taxon>
        <taxon>Benincaseae</taxon>
        <taxon>Cucumis</taxon>
    </lineage>
</organism>
<comment type="subcellular location">
    <subcellularLocation>
        <location evidence="1">Membrane</location>
        <topology evidence="1">Multi-pass membrane protein</topology>
    </subcellularLocation>
</comment>
<keyword evidence="8" id="KW-1185">Reference proteome</keyword>
<dbReference type="AlphaFoldDB" id="A0A0A0LQN3"/>
<dbReference type="PROSITE" id="PS50929">
    <property type="entry name" value="ABC_TM1F"/>
    <property type="match status" value="1"/>
</dbReference>
<feature type="domain" description="ABC transmembrane type-1" evidence="6">
    <location>
        <begin position="39"/>
        <end position="312"/>
    </location>
</feature>
<feature type="transmembrane region" description="Helical" evidence="5">
    <location>
        <begin position="159"/>
        <end position="178"/>
    </location>
</feature>
<protein>
    <recommendedName>
        <fullName evidence="6">ABC transmembrane type-1 domain-containing protein</fullName>
    </recommendedName>
</protein>
<reference evidence="7 8" key="3">
    <citation type="journal article" date="2010" name="BMC Genomics">
        <title>Transcriptome sequencing and comparative analysis of cucumber flowers with different sex types.</title>
        <authorList>
            <person name="Guo S."/>
            <person name="Zheng Y."/>
            <person name="Joung J.G."/>
            <person name="Liu S."/>
            <person name="Zhang Z."/>
            <person name="Crasta O.R."/>
            <person name="Sobral B.W."/>
            <person name="Xu Y."/>
            <person name="Huang S."/>
            <person name="Fei Z."/>
        </authorList>
    </citation>
    <scope>NUCLEOTIDE SEQUENCE [LARGE SCALE GENOMIC DNA]</scope>
    <source>
        <strain evidence="8">cv. 9930</strain>
    </source>
</reference>
<dbReference type="Proteomes" id="UP000029981">
    <property type="component" value="Chromosome 2"/>
</dbReference>
<evidence type="ECO:0000256" key="2">
    <source>
        <dbReference type="ARBA" id="ARBA00022692"/>
    </source>
</evidence>
<dbReference type="Gene3D" id="1.20.1560.10">
    <property type="entry name" value="ABC transporter type 1, transmembrane domain"/>
    <property type="match status" value="1"/>
</dbReference>
<dbReference type="GO" id="GO:0016020">
    <property type="term" value="C:membrane"/>
    <property type="evidence" value="ECO:0007669"/>
    <property type="project" value="UniProtKB-SubCell"/>
</dbReference>
<evidence type="ECO:0000256" key="1">
    <source>
        <dbReference type="ARBA" id="ARBA00004141"/>
    </source>
</evidence>
<dbReference type="CDD" id="cd18577">
    <property type="entry name" value="ABC_6TM_Pgp_ABCB1_D1_like"/>
    <property type="match status" value="1"/>
</dbReference>
<dbReference type="OMA" id="NILTIMM"/>
<reference evidence="7 8" key="1">
    <citation type="journal article" date="2009" name="Nat. Genet.">
        <title>The genome of the cucumber, Cucumis sativus L.</title>
        <authorList>
            <person name="Huang S."/>
            <person name="Li R."/>
            <person name="Zhang Z."/>
            <person name="Li L."/>
            <person name="Gu X."/>
            <person name="Fan W."/>
            <person name="Lucas W.J."/>
            <person name="Wang X."/>
            <person name="Xie B."/>
            <person name="Ni P."/>
            <person name="Ren Y."/>
            <person name="Zhu H."/>
            <person name="Li J."/>
            <person name="Lin K."/>
            <person name="Jin W."/>
            <person name="Fei Z."/>
            <person name="Li G."/>
            <person name="Staub J."/>
            <person name="Kilian A."/>
            <person name="van der Vossen E.A."/>
            <person name="Wu Y."/>
            <person name="Guo J."/>
            <person name="He J."/>
            <person name="Jia Z."/>
            <person name="Ren Y."/>
            <person name="Tian G."/>
            <person name="Lu Y."/>
            <person name="Ruan J."/>
            <person name="Qian W."/>
            <person name="Wang M."/>
            <person name="Huang Q."/>
            <person name="Li B."/>
            <person name="Xuan Z."/>
            <person name="Cao J."/>
            <person name="Asan"/>
            <person name="Wu Z."/>
            <person name="Zhang J."/>
            <person name="Cai Q."/>
            <person name="Bai Y."/>
            <person name="Zhao B."/>
            <person name="Han Y."/>
            <person name="Li Y."/>
            <person name="Li X."/>
            <person name="Wang S."/>
            <person name="Shi Q."/>
            <person name="Liu S."/>
            <person name="Cho W.K."/>
            <person name="Kim J.Y."/>
            <person name="Xu Y."/>
            <person name="Heller-Uszynska K."/>
            <person name="Miao H."/>
            <person name="Cheng Z."/>
            <person name="Zhang S."/>
            <person name="Wu J."/>
            <person name="Yang Y."/>
            <person name="Kang H."/>
            <person name="Li M."/>
            <person name="Liang H."/>
            <person name="Ren X."/>
            <person name="Shi Z."/>
            <person name="Wen M."/>
            <person name="Jian M."/>
            <person name="Yang H."/>
            <person name="Zhang G."/>
            <person name="Yang Z."/>
            <person name="Chen R."/>
            <person name="Liu S."/>
            <person name="Li J."/>
            <person name="Ma L."/>
            <person name="Liu H."/>
            <person name="Zhou Y."/>
            <person name="Zhao J."/>
            <person name="Fang X."/>
            <person name="Li G."/>
            <person name="Fang L."/>
            <person name="Li Y."/>
            <person name="Liu D."/>
            <person name="Zheng H."/>
            <person name="Zhang Y."/>
            <person name="Qin N."/>
            <person name="Li Z."/>
            <person name="Yang G."/>
            <person name="Yang S."/>
            <person name="Bolund L."/>
            <person name="Kristiansen K."/>
            <person name="Zheng H."/>
            <person name="Li S."/>
            <person name="Zhang X."/>
            <person name="Yang H."/>
            <person name="Wang J."/>
            <person name="Sun R."/>
            <person name="Zhang B."/>
            <person name="Jiang S."/>
            <person name="Wang J."/>
            <person name="Du Y."/>
            <person name="Li S."/>
        </authorList>
    </citation>
    <scope>NUCLEOTIDE SEQUENCE [LARGE SCALE GENOMIC DNA]</scope>
    <source>
        <strain evidence="8">cv. 9930</strain>
    </source>
</reference>
<proteinExistence type="predicted"/>
<feature type="transmembrane region" description="Helical" evidence="5">
    <location>
        <begin position="184"/>
        <end position="202"/>
    </location>
</feature>
<dbReference type="GO" id="GO:0140359">
    <property type="term" value="F:ABC-type transporter activity"/>
    <property type="evidence" value="ECO:0007669"/>
    <property type="project" value="InterPro"/>
</dbReference>
<sequence length="312" mass="33705">MSYEEKNQEENGSTTRDDALPFHKLLSYGDSLDWVLMGLGTFGSLLHGMAQPIGYLLLGKALNAFGNNITDLDAMVHALYQVVPFVWYMSIATLPAGILEIGCWMYASERQTARLRLAFLQSVLCQEIGAFDTDLTTPKIITGISGHLSIIQDAIGEKLGHFISSVTTFICGVVIAIISCWEVSLLTLLVAPLVLAIGASYNKRMTVISSLKMDCQSQATSLVEQSISQIRTVYAFVGERGSMKAFEEQCEKQAVMCKQEALVKGVGIGMFQTATFCCWSLIVWIGAVVVTAGKASGGDVIAAVVSVLFGTM</sequence>
<dbReference type="EMBL" id="CM002923">
    <property type="protein sequence ID" value="KGN63319.1"/>
    <property type="molecule type" value="Genomic_DNA"/>
</dbReference>
<dbReference type="PANTHER" id="PTHR24222:SF83">
    <property type="entry name" value="ABC TRANSPORTER B FAMILY MEMBER 19"/>
    <property type="match status" value="1"/>
</dbReference>